<sequence length="310" mass="34054">MQPSSNDGISLGCGNVNTPVSLSPSNQKFLVRGEETSDHRGRQRQRQRHLQMLDAFICNNVTNFFCWMTCMDIPEFEQAHLYVDAGYSLYCVDEGIMASTNNDVSKAHESCLGVHNAGCTGVWEKSVEGVEAAAINVTADRNEIEHPFCYGGTTMYMEGFQWVQSSTCVVMLVPSWVLNSASKYAAAVIGTILMAMGLEKFIQQRRKTMACMESGPQRLVVSAVFYGVQLSIGYLLMLVIMIYSGLLFLAVIVGLVIGHVMFNAKDAIWPINKSPNLDDIVTEVDGGENKKNNLDQGIPEASTPCCQHGL</sequence>
<feature type="transmembrane region" description="Helical" evidence="5">
    <location>
        <begin position="219"/>
        <end position="240"/>
    </location>
</feature>
<accession>A0A7S4AEW3</accession>
<dbReference type="GO" id="GO:0005375">
    <property type="term" value="F:copper ion transmembrane transporter activity"/>
    <property type="evidence" value="ECO:0007669"/>
    <property type="project" value="UniProtKB-UniRule"/>
</dbReference>
<keyword evidence="5" id="KW-0187">Copper transport</keyword>
<gene>
    <name evidence="7" type="ORF">PAUS00366_LOCUS5881</name>
</gene>
<keyword evidence="5" id="KW-0813">Transport</keyword>
<evidence type="ECO:0000256" key="6">
    <source>
        <dbReference type="SAM" id="MobiDB-lite"/>
    </source>
</evidence>
<keyword evidence="5" id="KW-0406">Ion transport</keyword>
<organism evidence="7">
    <name type="scientific">Pseudo-nitzschia australis</name>
    <dbReference type="NCBI Taxonomy" id="44445"/>
    <lineage>
        <taxon>Eukaryota</taxon>
        <taxon>Sar</taxon>
        <taxon>Stramenopiles</taxon>
        <taxon>Ochrophyta</taxon>
        <taxon>Bacillariophyta</taxon>
        <taxon>Bacillariophyceae</taxon>
        <taxon>Bacillariophycidae</taxon>
        <taxon>Bacillariales</taxon>
        <taxon>Bacillariaceae</taxon>
        <taxon>Pseudo-nitzschia</taxon>
    </lineage>
</organism>
<feature type="transmembrane region" description="Helical" evidence="5">
    <location>
        <begin position="246"/>
        <end position="264"/>
    </location>
</feature>
<reference evidence="7" key="1">
    <citation type="submission" date="2021-01" db="EMBL/GenBank/DDBJ databases">
        <authorList>
            <person name="Corre E."/>
            <person name="Pelletier E."/>
            <person name="Niang G."/>
            <person name="Scheremetjew M."/>
            <person name="Finn R."/>
            <person name="Kale V."/>
            <person name="Holt S."/>
            <person name="Cochrane G."/>
            <person name="Meng A."/>
            <person name="Brown T."/>
            <person name="Cohen L."/>
        </authorList>
    </citation>
    <scope>NUCLEOTIDE SEQUENCE</scope>
    <source>
        <strain evidence="7">10249 10 AB</strain>
    </source>
</reference>
<dbReference type="PANTHER" id="PTHR12483:SF27">
    <property type="entry name" value="COPPER TRANSPORT PROTEIN CTR1"/>
    <property type="match status" value="1"/>
</dbReference>
<dbReference type="Pfam" id="PF04145">
    <property type="entry name" value="Ctr"/>
    <property type="match status" value="1"/>
</dbReference>
<comment type="similarity">
    <text evidence="5">Belongs to the copper transporter (Ctr) (TC 1.A.56) family. SLC31A subfamily.</text>
</comment>
<evidence type="ECO:0000256" key="4">
    <source>
        <dbReference type="ARBA" id="ARBA00023136"/>
    </source>
</evidence>
<keyword evidence="5" id="KW-0186">Copper</keyword>
<dbReference type="EMBL" id="HBIX01007576">
    <property type="protein sequence ID" value="CAE0713129.1"/>
    <property type="molecule type" value="Transcribed_RNA"/>
</dbReference>
<dbReference type="InterPro" id="IPR007274">
    <property type="entry name" value="Cop_transporter"/>
</dbReference>
<comment type="subcellular location">
    <subcellularLocation>
        <location evidence="1 5">Membrane</location>
        <topology evidence="1 5">Multi-pass membrane protein</topology>
    </subcellularLocation>
</comment>
<evidence type="ECO:0000256" key="5">
    <source>
        <dbReference type="RuleBase" id="RU367022"/>
    </source>
</evidence>
<keyword evidence="4 5" id="KW-0472">Membrane</keyword>
<name>A0A7S4AEW3_9STRA</name>
<evidence type="ECO:0000256" key="3">
    <source>
        <dbReference type="ARBA" id="ARBA00022989"/>
    </source>
</evidence>
<evidence type="ECO:0000256" key="1">
    <source>
        <dbReference type="ARBA" id="ARBA00004141"/>
    </source>
</evidence>
<dbReference type="AlphaFoldDB" id="A0A7S4AEW3"/>
<feature type="compositionally biased region" description="Polar residues" evidence="6">
    <location>
        <begin position="15"/>
        <end position="28"/>
    </location>
</feature>
<keyword evidence="2 5" id="KW-0812">Transmembrane</keyword>
<evidence type="ECO:0000256" key="2">
    <source>
        <dbReference type="ARBA" id="ARBA00022692"/>
    </source>
</evidence>
<keyword evidence="3 5" id="KW-1133">Transmembrane helix</keyword>
<feature type="transmembrane region" description="Helical" evidence="5">
    <location>
        <begin position="176"/>
        <end position="198"/>
    </location>
</feature>
<evidence type="ECO:0000313" key="7">
    <source>
        <dbReference type="EMBL" id="CAE0713129.1"/>
    </source>
</evidence>
<feature type="region of interest" description="Disordered" evidence="6">
    <location>
        <begin position="1"/>
        <end position="45"/>
    </location>
</feature>
<protein>
    <recommendedName>
        <fullName evidence="5">Copper transport protein</fullName>
    </recommendedName>
</protein>
<proteinExistence type="inferred from homology"/>
<dbReference type="PANTHER" id="PTHR12483">
    <property type="entry name" value="SOLUTE CARRIER FAMILY 31 COPPER TRANSPORTERS"/>
    <property type="match status" value="1"/>
</dbReference>
<dbReference type="GO" id="GO:0005886">
    <property type="term" value="C:plasma membrane"/>
    <property type="evidence" value="ECO:0007669"/>
    <property type="project" value="TreeGrafter"/>
</dbReference>
<feature type="compositionally biased region" description="Basic and acidic residues" evidence="6">
    <location>
        <begin position="31"/>
        <end position="40"/>
    </location>
</feature>